<dbReference type="GO" id="GO:0102971">
    <property type="term" value="F:phosphinothricin N-acetyltransferase activity"/>
    <property type="evidence" value="ECO:0007669"/>
    <property type="project" value="UniProtKB-EC"/>
</dbReference>
<dbReference type="Pfam" id="PF00583">
    <property type="entry name" value="Acetyltransf_1"/>
    <property type="match status" value="1"/>
</dbReference>
<gene>
    <name evidence="2" type="primary">bar</name>
    <name evidence="2" type="ORF">Tchar_01264</name>
</gene>
<protein>
    <submittedName>
        <fullName evidence="2">Phosphinothricin N-acetyltransferase</fullName>
        <ecNumber evidence="2">2.3.1.183</ecNumber>
    </submittedName>
</protein>
<evidence type="ECO:0000313" key="3">
    <source>
        <dbReference type="Proteomes" id="UP000318294"/>
    </source>
</evidence>
<dbReference type="EMBL" id="VJON01000016">
    <property type="protein sequence ID" value="TSE34627.1"/>
    <property type="molecule type" value="Genomic_DNA"/>
</dbReference>
<organism evidence="2 3">
    <name type="scientific">Tepidimonas charontis</name>
    <dbReference type="NCBI Taxonomy" id="2267262"/>
    <lineage>
        <taxon>Bacteria</taxon>
        <taxon>Pseudomonadati</taxon>
        <taxon>Pseudomonadota</taxon>
        <taxon>Betaproteobacteria</taxon>
        <taxon>Burkholderiales</taxon>
        <taxon>Tepidimonas</taxon>
    </lineage>
</organism>
<evidence type="ECO:0000259" key="1">
    <source>
        <dbReference type="PROSITE" id="PS51186"/>
    </source>
</evidence>
<dbReference type="PANTHER" id="PTHR43072:SF8">
    <property type="entry name" value="ACYLTRANSFERASE FABY-RELATED"/>
    <property type="match status" value="1"/>
</dbReference>
<keyword evidence="2" id="KW-0012">Acyltransferase</keyword>
<dbReference type="InterPro" id="IPR016181">
    <property type="entry name" value="Acyl_CoA_acyltransferase"/>
</dbReference>
<proteinExistence type="predicted"/>
<dbReference type="CDD" id="cd04301">
    <property type="entry name" value="NAT_SF"/>
    <property type="match status" value="1"/>
</dbReference>
<keyword evidence="2" id="KW-0808">Transferase</keyword>
<accession>A0A554XFL2</accession>
<reference evidence="2 3" key="1">
    <citation type="submission" date="2019-07" db="EMBL/GenBank/DDBJ databases">
        <title>Tepidimonas charontis SPSP-6 draft genome.</title>
        <authorList>
            <person name="Da Costa M.S."/>
            <person name="Froufe H.J.C."/>
            <person name="Egas C."/>
            <person name="Albuquerque L."/>
        </authorList>
    </citation>
    <scope>NUCLEOTIDE SEQUENCE [LARGE SCALE GENOMIC DNA]</scope>
    <source>
        <strain evidence="2 3">SPSP-6</strain>
    </source>
</reference>
<dbReference type="PANTHER" id="PTHR43072">
    <property type="entry name" value="N-ACETYLTRANSFERASE"/>
    <property type="match status" value="1"/>
</dbReference>
<dbReference type="EC" id="2.3.1.183" evidence="2"/>
<dbReference type="Gene3D" id="3.40.630.30">
    <property type="match status" value="1"/>
</dbReference>
<dbReference type="RefSeq" id="WP_236640304.1">
    <property type="nucleotide sequence ID" value="NZ_VJON01000016.1"/>
</dbReference>
<feature type="domain" description="N-acetyltransferase" evidence="1">
    <location>
        <begin position="5"/>
        <end position="168"/>
    </location>
</feature>
<comment type="caution">
    <text evidence="2">The sequence shown here is derived from an EMBL/GenBank/DDBJ whole genome shotgun (WGS) entry which is preliminary data.</text>
</comment>
<keyword evidence="3" id="KW-1185">Reference proteome</keyword>
<dbReference type="AlphaFoldDB" id="A0A554XFL2"/>
<evidence type="ECO:0000313" key="2">
    <source>
        <dbReference type="EMBL" id="TSE34627.1"/>
    </source>
</evidence>
<dbReference type="SUPFAM" id="SSF55729">
    <property type="entry name" value="Acyl-CoA N-acyltransferases (Nat)"/>
    <property type="match status" value="1"/>
</dbReference>
<dbReference type="InterPro" id="IPR000182">
    <property type="entry name" value="GNAT_dom"/>
</dbReference>
<dbReference type="PROSITE" id="PS51186">
    <property type="entry name" value="GNAT"/>
    <property type="match status" value="1"/>
</dbReference>
<sequence length="180" mass="19797">MNSTLLIRPSRDEDLPAITALYGHHVQHGTGTFETEPPSETEMAARRADVLRKGLPWLVAERAGRVLGFAYGNWFKPRPAYRYSVEDSIYIAPDALGQGMGRALLAELLVQLEQRGIRKVMAVIGDSANAGSIGLHTALGFEHVGTVRSCGWKFGRWLDIVLMEKTLGWGDRTPPEPPCA</sequence>
<name>A0A554XFL2_9BURK</name>
<dbReference type="Proteomes" id="UP000318294">
    <property type="component" value="Unassembled WGS sequence"/>
</dbReference>